<gene>
    <name evidence="2" type="ORF">E2C01_075428</name>
</gene>
<feature type="compositionally biased region" description="Gly residues" evidence="1">
    <location>
        <begin position="94"/>
        <end position="103"/>
    </location>
</feature>
<evidence type="ECO:0000256" key="1">
    <source>
        <dbReference type="SAM" id="MobiDB-lite"/>
    </source>
</evidence>
<organism evidence="2 3">
    <name type="scientific">Portunus trituberculatus</name>
    <name type="common">Swimming crab</name>
    <name type="synonym">Neptunus trituberculatus</name>
    <dbReference type="NCBI Taxonomy" id="210409"/>
    <lineage>
        <taxon>Eukaryota</taxon>
        <taxon>Metazoa</taxon>
        <taxon>Ecdysozoa</taxon>
        <taxon>Arthropoda</taxon>
        <taxon>Crustacea</taxon>
        <taxon>Multicrustacea</taxon>
        <taxon>Malacostraca</taxon>
        <taxon>Eumalacostraca</taxon>
        <taxon>Eucarida</taxon>
        <taxon>Decapoda</taxon>
        <taxon>Pleocyemata</taxon>
        <taxon>Brachyura</taxon>
        <taxon>Eubrachyura</taxon>
        <taxon>Portunoidea</taxon>
        <taxon>Portunidae</taxon>
        <taxon>Portuninae</taxon>
        <taxon>Portunus</taxon>
    </lineage>
</organism>
<name>A0A5B7IF22_PORTR</name>
<sequence length="121" mass="13318">MENTAIFSTVTLTARGGGRSAAWWRRRACRDPGRYCARLVPSIIAASQVFGAVNEWAPRHTLHRPHATHPSLPGARRVGGRSRGTMGQREGMERGGGAEGVGMEGRELPWYRQHICLITIN</sequence>
<evidence type="ECO:0000313" key="2">
    <source>
        <dbReference type="EMBL" id="MPC80835.1"/>
    </source>
</evidence>
<dbReference type="AlphaFoldDB" id="A0A5B7IF22"/>
<dbReference type="Proteomes" id="UP000324222">
    <property type="component" value="Unassembled WGS sequence"/>
</dbReference>
<reference evidence="2 3" key="1">
    <citation type="submission" date="2019-05" db="EMBL/GenBank/DDBJ databases">
        <title>Another draft genome of Portunus trituberculatus and its Hox gene families provides insights of decapod evolution.</title>
        <authorList>
            <person name="Jeong J.-H."/>
            <person name="Song I."/>
            <person name="Kim S."/>
            <person name="Choi T."/>
            <person name="Kim D."/>
            <person name="Ryu S."/>
            <person name="Kim W."/>
        </authorList>
    </citation>
    <scope>NUCLEOTIDE SEQUENCE [LARGE SCALE GENOMIC DNA]</scope>
    <source>
        <tissue evidence="2">Muscle</tissue>
    </source>
</reference>
<accession>A0A5B7IF22</accession>
<comment type="caution">
    <text evidence="2">The sequence shown here is derived from an EMBL/GenBank/DDBJ whole genome shotgun (WGS) entry which is preliminary data.</text>
</comment>
<evidence type="ECO:0000313" key="3">
    <source>
        <dbReference type="Proteomes" id="UP000324222"/>
    </source>
</evidence>
<proteinExistence type="predicted"/>
<protein>
    <submittedName>
        <fullName evidence="2">Uncharacterized protein</fullName>
    </submittedName>
</protein>
<keyword evidence="3" id="KW-1185">Reference proteome</keyword>
<feature type="region of interest" description="Disordered" evidence="1">
    <location>
        <begin position="63"/>
        <end position="103"/>
    </location>
</feature>
<dbReference type="EMBL" id="VSRR010055118">
    <property type="protein sequence ID" value="MPC80835.1"/>
    <property type="molecule type" value="Genomic_DNA"/>
</dbReference>